<protein>
    <submittedName>
        <fullName evidence="5">ESX-1 secretion system protein EccCb1</fullName>
    </submittedName>
</protein>
<accession>A0A3R9LNG5</accession>
<dbReference type="EMBL" id="RJPK01000003">
    <property type="protein sequence ID" value="RSJ70234.1"/>
    <property type="molecule type" value="Genomic_DNA"/>
</dbReference>
<dbReference type="InterPro" id="IPR050206">
    <property type="entry name" value="FtsK/SpoIIIE/SftA"/>
</dbReference>
<dbReference type="Gene3D" id="3.40.50.300">
    <property type="entry name" value="P-loop containing nucleotide triphosphate hydrolases"/>
    <property type="match status" value="1"/>
</dbReference>
<evidence type="ECO:0000313" key="6">
    <source>
        <dbReference type="Proteomes" id="UP000281558"/>
    </source>
</evidence>
<gene>
    <name evidence="5" type="primary">eccCb1</name>
    <name evidence="5" type="ORF">D8801_04955</name>
</gene>
<dbReference type="PANTHER" id="PTHR22683">
    <property type="entry name" value="SPORULATION PROTEIN RELATED"/>
    <property type="match status" value="1"/>
</dbReference>
<dbReference type="GO" id="GO:0005524">
    <property type="term" value="F:ATP binding"/>
    <property type="evidence" value="ECO:0007669"/>
    <property type="project" value="UniProtKB-UniRule"/>
</dbReference>
<evidence type="ECO:0000256" key="2">
    <source>
        <dbReference type="ARBA" id="ARBA00022840"/>
    </source>
</evidence>
<evidence type="ECO:0000256" key="1">
    <source>
        <dbReference type="ARBA" id="ARBA00022741"/>
    </source>
</evidence>
<dbReference type="Pfam" id="PF01580">
    <property type="entry name" value="FtsK_SpoIIIE"/>
    <property type="match status" value="1"/>
</dbReference>
<dbReference type="InterPro" id="IPR002543">
    <property type="entry name" value="FtsK_dom"/>
</dbReference>
<reference evidence="5 6" key="1">
    <citation type="submission" date="2018-11" db="EMBL/GenBank/DDBJ databases">
        <title>Species Designations Belie Phenotypic and Genotypic Heterogeneity in Oral Streptococci.</title>
        <authorList>
            <person name="Velsko I."/>
        </authorList>
    </citation>
    <scope>NUCLEOTIDE SEQUENCE [LARGE SCALE GENOMIC DNA]</scope>
    <source>
        <strain evidence="5 6">BCC10</strain>
    </source>
</reference>
<keyword evidence="1 3" id="KW-0547">Nucleotide-binding</keyword>
<organism evidence="5 6">
    <name type="scientific">Streptococcus oralis</name>
    <dbReference type="NCBI Taxonomy" id="1303"/>
    <lineage>
        <taxon>Bacteria</taxon>
        <taxon>Bacillati</taxon>
        <taxon>Bacillota</taxon>
        <taxon>Bacilli</taxon>
        <taxon>Lactobacillales</taxon>
        <taxon>Streptococcaceae</taxon>
        <taxon>Streptococcus</taxon>
    </lineage>
</organism>
<evidence type="ECO:0000256" key="3">
    <source>
        <dbReference type="PROSITE-ProRule" id="PRU00289"/>
    </source>
</evidence>
<comment type="caution">
    <text evidence="5">The sequence shown here is derived from an EMBL/GenBank/DDBJ whole genome shotgun (WGS) entry which is preliminary data.</text>
</comment>
<evidence type="ECO:0000313" key="5">
    <source>
        <dbReference type="EMBL" id="RSJ70234.1"/>
    </source>
</evidence>
<keyword evidence="2 3" id="KW-0067">ATP-binding</keyword>
<proteinExistence type="predicted"/>
<dbReference type="PROSITE" id="PS50901">
    <property type="entry name" value="FTSK"/>
    <property type="match status" value="1"/>
</dbReference>
<dbReference type="AlphaFoldDB" id="A0A3R9LNG5"/>
<evidence type="ECO:0000259" key="4">
    <source>
        <dbReference type="PROSITE" id="PS50901"/>
    </source>
</evidence>
<sequence length="278" mass="31570">MGIEDHTIYLINELGQYEILNEDLSGLEEADEIKEVPTELDAIVQHIQDLCQEQEIPPVPQPWLPPLKERIALEELEEVQPAVAWKEEKSLSFLLGMADIPQAQKQEAVSINLSKDGHVLLYGSPGTGKTTFLQTAGMDLARKHSPKALTMYLMDFGTNGLAPLSKLPQVADTMLLDQAEKISKFVRIMERELNRRKKLLADYGVGTLELYRESSGQQEPSIVILSVYRTRLQVKRDREAGVVQYQKVFFYLNDFSKLGIECQSRVGLVVPWFLFHQE</sequence>
<dbReference type="SUPFAM" id="SSF52540">
    <property type="entry name" value="P-loop containing nucleoside triphosphate hydrolases"/>
    <property type="match status" value="1"/>
</dbReference>
<dbReference type="GO" id="GO:0003677">
    <property type="term" value="F:DNA binding"/>
    <property type="evidence" value="ECO:0007669"/>
    <property type="project" value="InterPro"/>
</dbReference>
<dbReference type="PANTHER" id="PTHR22683:SF1">
    <property type="entry name" value="TYPE VII SECRETION SYSTEM PROTEIN ESSC"/>
    <property type="match status" value="1"/>
</dbReference>
<name>A0A3R9LNG5_STROR</name>
<feature type="binding site" evidence="3">
    <location>
        <begin position="123"/>
        <end position="130"/>
    </location>
    <ligand>
        <name>ATP</name>
        <dbReference type="ChEBI" id="CHEBI:30616"/>
    </ligand>
</feature>
<feature type="domain" description="FtsK" evidence="4">
    <location>
        <begin position="106"/>
        <end position="278"/>
    </location>
</feature>
<dbReference type="InterPro" id="IPR027417">
    <property type="entry name" value="P-loop_NTPase"/>
</dbReference>
<dbReference type="Proteomes" id="UP000281558">
    <property type="component" value="Unassembled WGS sequence"/>
</dbReference>